<name>A0A5S5C4H1_9FLAO</name>
<reference evidence="1 2" key="1">
    <citation type="submission" date="2019-07" db="EMBL/GenBank/DDBJ databases">
        <title>Genomic Encyclopedia of Archaeal and Bacterial Type Strains, Phase II (KMG-II): from individual species to whole genera.</title>
        <authorList>
            <person name="Goeker M."/>
        </authorList>
    </citation>
    <scope>NUCLEOTIDE SEQUENCE [LARGE SCALE GENOMIC DNA]</scope>
    <source>
        <strain evidence="1 2">DSM 17527</strain>
    </source>
</reference>
<protein>
    <submittedName>
        <fullName evidence="1">Uncharacterized protein</fullName>
    </submittedName>
</protein>
<keyword evidence="2" id="KW-1185">Reference proteome</keyword>
<proteinExistence type="predicted"/>
<sequence length="143" mass="16579">MLISAKRLNDKERKIINNKVGARFNLFKRMTSDLIKSRSFVVEQLSPKIGTLLGGQELKVQATIELRTKGIIMTLKSSTAQCIWIVPYYQFYLYDRQVISIHAQGRFVNLTKDDKLAESMDFFKNLISKKIEYDILHPHIDSI</sequence>
<dbReference type="OrthoDB" id="1436588at2"/>
<dbReference type="RefSeq" id="WP_148782354.1">
    <property type="nucleotide sequence ID" value="NZ_VNHU01000004.1"/>
</dbReference>
<accession>A0A5S5C4H1</accession>
<evidence type="ECO:0000313" key="2">
    <source>
        <dbReference type="Proteomes" id="UP000324376"/>
    </source>
</evidence>
<dbReference type="EMBL" id="VNHU01000004">
    <property type="protein sequence ID" value="TYP74234.1"/>
    <property type="molecule type" value="Genomic_DNA"/>
</dbReference>
<dbReference type="Proteomes" id="UP000324376">
    <property type="component" value="Unassembled WGS sequence"/>
</dbReference>
<dbReference type="AlphaFoldDB" id="A0A5S5C4H1"/>
<evidence type="ECO:0000313" key="1">
    <source>
        <dbReference type="EMBL" id="TYP74234.1"/>
    </source>
</evidence>
<organism evidence="1 2">
    <name type="scientific">Aquimarina intermedia</name>
    <dbReference type="NCBI Taxonomy" id="350814"/>
    <lineage>
        <taxon>Bacteria</taxon>
        <taxon>Pseudomonadati</taxon>
        <taxon>Bacteroidota</taxon>
        <taxon>Flavobacteriia</taxon>
        <taxon>Flavobacteriales</taxon>
        <taxon>Flavobacteriaceae</taxon>
        <taxon>Aquimarina</taxon>
    </lineage>
</organism>
<comment type="caution">
    <text evidence="1">The sequence shown here is derived from an EMBL/GenBank/DDBJ whole genome shotgun (WGS) entry which is preliminary data.</text>
</comment>
<gene>
    <name evidence="1" type="ORF">BD809_10452</name>
</gene>